<keyword evidence="6" id="KW-1185">Reference proteome</keyword>
<accession>A0A0N4Z0I2</accession>
<reference evidence="7" key="1">
    <citation type="submission" date="2017-02" db="UniProtKB">
        <authorList>
            <consortium name="WormBaseParasite"/>
        </authorList>
    </citation>
    <scope>IDENTIFICATION</scope>
</reference>
<protein>
    <submittedName>
        <fullName evidence="7">CUB domain-containing protein</fullName>
    </submittedName>
</protein>
<dbReference type="Pfam" id="PF00431">
    <property type="entry name" value="CUB"/>
    <property type="match status" value="2"/>
</dbReference>
<dbReference type="SUPFAM" id="SSF49854">
    <property type="entry name" value="Spermadhesin, CUB domain"/>
    <property type="match status" value="2"/>
</dbReference>
<keyword evidence="1" id="KW-0677">Repeat</keyword>
<keyword evidence="4" id="KW-0732">Signal</keyword>
<dbReference type="PANTHER" id="PTHR24251:SF37">
    <property type="entry name" value="CUB DOMAIN-CONTAINING PROTEIN"/>
    <property type="match status" value="1"/>
</dbReference>
<organism evidence="6 7">
    <name type="scientific">Parastrongyloides trichosuri</name>
    <name type="common">Possum-specific nematode worm</name>
    <dbReference type="NCBI Taxonomy" id="131310"/>
    <lineage>
        <taxon>Eukaryota</taxon>
        <taxon>Metazoa</taxon>
        <taxon>Ecdysozoa</taxon>
        <taxon>Nematoda</taxon>
        <taxon>Chromadorea</taxon>
        <taxon>Rhabditida</taxon>
        <taxon>Tylenchina</taxon>
        <taxon>Panagrolaimomorpha</taxon>
        <taxon>Strongyloidoidea</taxon>
        <taxon>Strongyloididae</taxon>
        <taxon>Parastrongyloides</taxon>
    </lineage>
</organism>
<dbReference type="Proteomes" id="UP000038045">
    <property type="component" value="Unplaced"/>
</dbReference>
<name>A0A0N4Z0I2_PARTI</name>
<dbReference type="AlphaFoldDB" id="A0A0N4Z0I2"/>
<comment type="caution">
    <text evidence="3">Lacks conserved residue(s) required for the propagation of feature annotation.</text>
</comment>
<dbReference type="STRING" id="131310.A0A0N4Z0I2"/>
<dbReference type="InterPro" id="IPR035914">
    <property type="entry name" value="Sperma_CUB_dom_sf"/>
</dbReference>
<dbReference type="SMART" id="SM00042">
    <property type="entry name" value="CUB"/>
    <property type="match status" value="2"/>
</dbReference>
<evidence type="ECO:0000256" key="1">
    <source>
        <dbReference type="ARBA" id="ARBA00022737"/>
    </source>
</evidence>
<evidence type="ECO:0000313" key="7">
    <source>
        <dbReference type="WBParaSite" id="PTRK_0000021200.1"/>
    </source>
</evidence>
<keyword evidence="2" id="KW-1015">Disulfide bond</keyword>
<feature type="signal peptide" evidence="4">
    <location>
        <begin position="1"/>
        <end position="22"/>
    </location>
</feature>
<feature type="domain" description="CUB" evidence="5">
    <location>
        <begin position="163"/>
        <end position="275"/>
    </location>
</feature>
<evidence type="ECO:0000256" key="3">
    <source>
        <dbReference type="PROSITE-ProRule" id="PRU00059"/>
    </source>
</evidence>
<evidence type="ECO:0000256" key="4">
    <source>
        <dbReference type="SAM" id="SignalP"/>
    </source>
</evidence>
<feature type="domain" description="CUB" evidence="5">
    <location>
        <begin position="32"/>
        <end position="144"/>
    </location>
</feature>
<dbReference type="Gene3D" id="2.60.120.290">
    <property type="entry name" value="Spermadhesin, CUB domain"/>
    <property type="match status" value="2"/>
</dbReference>
<dbReference type="CDD" id="cd00041">
    <property type="entry name" value="CUB"/>
    <property type="match status" value="2"/>
</dbReference>
<feature type="chain" id="PRO_5005891082" evidence="4">
    <location>
        <begin position="23"/>
        <end position="298"/>
    </location>
</feature>
<dbReference type="WBParaSite" id="PTRK_0000021200.1">
    <property type="protein sequence ID" value="PTRK_0000021200.1"/>
    <property type="gene ID" value="PTRK_0000021200"/>
</dbReference>
<proteinExistence type="predicted"/>
<dbReference type="InterPro" id="IPR000859">
    <property type="entry name" value="CUB_dom"/>
</dbReference>
<evidence type="ECO:0000259" key="5">
    <source>
        <dbReference type="PROSITE" id="PS01180"/>
    </source>
</evidence>
<dbReference type="PROSITE" id="PS01180">
    <property type="entry name" value="CUB"/>
    <property type="match status" value="2"/>
</dbReference>
<evidence type="ECO:0000256" key="2">
    <source>
        <dbReference type="ARBA" id="ARBA00023157"/>
    </source>
</evidence>
<sequence length="298" mass="33793">MACKKILECLILFLFTIYKVVTFHHILETADCPGLINFDDNGLHGAIYSPNFPSNYSDGDECNYLIKVPENYTIELIVYEFRTESCCDTLYIYNGAGSSLIQVLQGTIEPGTKISSNNENEMFLRFMSDLTNNDIGFYIDYHAVPNITYNSPTESPYYGNNSKSVTLNESVAGISSPRWPDEYPLDVTYEYLLEANNSESYIYLEFITFATESCCDFVEIFDGENGDDQSKLIAQLKGTDLSQTVYTSSGPKMFLRFFSDLTNVDKGFNAIFHSVQLSGFYIHKPFEGRNITHTKKLN</sequence>
<dbReference type="PANTHER" id="PTHR24251">
    <property type="entry name" value="OVOCHYMASE-RELATED"/>
    <property type="match status" value="1"/>
</dbReference>
<evidence type="ECO:0000313" key="6">
    <source>
        <dbReference type="Proteomes" id="UP000038045"/>
    </source>
</evidence>